<name>A0A314UMR1_PRUYE</name>
<dbReference type="PANTHER" id="PTHR18929">
    <property type="entry name" value="PROTEIN DISULFIDE ISOMERASE"/>
    <property type="match status" value="1"/>
</dbReference>
<sequence length="277" mass="31871">MKLSMLFPPRLKLHAYPTLKLFMHGVPIEYNGPRKADSLVRYLKKFAAPDVSILDSDSAISDFVQAAGTYFPIYIGFGLNESLISKLAIKYKKKAWFSVAKDFSEDVMVLYDFDKVPALASLHPTYNEHNIFYGPYEEEVLEKFIRHSLFPLAVPINYETLKLLNDDERKIVLTIVEDVDEEKSKKLIKILKSAASANRDFVFGYVGIKQWETLLIYLEPTRRQDFQKWLFGIEWRVNGSESIDEEDQASQVSQFLEGYKEGRIIKERIGGPSFMGS</sequence>
<dbReference type="STRING" id="2094558.A0A314UMR1"/>
<dbReference type="GO" id="GO:0005783">
    <property type="term" value="C:endoplasmic reticulum"/>
    <property type="evidence" value="ECO:0007669"/>
    <property type="project" value="TreeGrafter"/>
</dbReference>
<dbReference type="GO" id="GO:0003756">
    <property type="term" value="F:protein disulfide isomerase activity"/>
    <property type="evidence" value="ECO:0007669"/>
    <property type="project" value="TreeGrafter"/>
</dbReference>
<protein>
    <submittedName>
        <fullName evidence="2">Protein disulfide-isomerase 5-2</fullName>
    </submittedName>
</protein>
<dbReference type="Proteomes" id="UP000250321">
    <property type="component" value="Unassembled WGS sequence"/>
</dbReference>
<evidence type="ECO:0000313" key="2">
    <source>
        <dbReference type="EMBL" id="PQM36019.1"/>
    </source>
</evidence>
<dbReference type="Pfam" id="PF13848">
    <property type="entry name" value="Thioredoxin_6"/>
    <property type="match status" value="1"/>
</dbReference>
<dbReference type="Gene3D" id="3.40.30.10">
    <property type="entry name" value="Glutaredoxin"/>
    <property type="match status" value="2"/>
</dbReference>
<organism evidence="2 3">
    <name type="scientific">Prunus yedoensis var. nudiflora</name>
    <dbReference type="NCBI Taxonomy" id="2094558"/>
    <lineage>
        <taxon>Eukaryota</taxon>
        <taxon>Viridiplantae</taxon>
        <taxon>Streptophyta</taxon>
        <taxon>Embryophyta</taxon>
        <taxon>Tracheophyta</taxon>
        <taxon>Spermatophyta</taxon>
        <taxon>Magnoliopsida</taxon>
        <taxon>eudicotyledons</taxon>
        <taxon>Gunneridae</taxon>
        <taxon>Pentapetalae</taxon>
        <taxon>rosids</taxon>
        <taxon>fabids</taxon>
        <taxon>Rosales</taxon>
        <taxon>Rosaceae</taxon>
        <taxon>Amygdaloideae</taxon>
        <taxon>Amygdaleae</taxon>
        <taxon>Prunus</taxon>
    </lineage>
</organism>
<evidence type="ECO:0000313" key="3">
    <source>
        <dbReference type="Proteomes" id="UP000250321"/>
    </source>
</evidence>
<dbReference type="OrthoDB" id="74910at2759"/>
<dbReference type="SUPFAM" id="SSF52833">
    <property type="entry name" value="Thioredoxin-like"/>
    <property type="match status" value="1"/>
</dbReference>
<reference evidence="2 3" key="1">
    <citation type="submission" date="2018-02" db="EMBL/GenBank/DDBJ databases">
        <title>Draft genome of wild Prunus yedoensis var. nudiflora.</title>
        <authorList>
            <person name="Baek S."/>
            <person name="Kim J.-H."/>
            <person name="Choi K."/>
            <person name="Kim G.-B."/>
            <person name="Cho A."/>
            <person name="Jang H."/>
            <person name="Shin C.-H."/>
            <person name="Yu H.-J."/>
            <person name="Mun J.-H."/>
        </authorList>
    </citation>
    <scope>NUCLEOTIDE SEQUENCE [LARGE SCALE GENOMIC DNA]</scope>
    <source>
        <strain evidence="3">cv. Jeju island</strain>
        <tissue evidence="2">Leaf</tissue>
    </source>
</reference>
<dbReference type="PANTHER" id="PTHR18929:SF218">
    <property type="entry name" value="PROTEIN DISULFIDE-ISOMERASE 5-2"/>
    <property type="match status" value="1"/>
</dbReference>
<keyword evidence="2" id="KW-0413">Isomerase</keyword>
<dbReference type="GO" id="GO:0034976">
    <property type="term" value="P:response to endoplasmic reticulum stress"/>
    <property type="evidence" value="ECO:0007669"/>
    <property type="project" value="TreeGrafter"/>
</dbReference>
<dbReference type="InterPro" id="IPR036249">
    <property type="entry name" value="Thioredoxin-like_sf"/>
</dbReference>
<proteinExistence type="inferred from homology"/>
<dbReference type="GO" id="GO:0006457">
    <property type="term" value="P:protein folding"/>
    <property type="evidence" value="ECO:0007669"/>
    <property type="project" value="TreeGrafter"/>
</dbReference>
<gene>
    <name evidence="2" type="ORF">Pyn_28014</name>
</gene>
<dbReference type="EMBL" id="PJQY01003595">
    <property type="protein sequence ID" value="PQM36019.1"/>
    <property type="molecule type" value="Genomic_DNA"/>
</dbReference>
<comment type="similarity">
    <text evidence="1">Belongs to the protein disulfide isomerase family.</text>
</comment>
<comment type="caution">
    <text evidence="2">The sequence shown here is derived from an EMBL/GenBank/DDBJ whole genome shotgun (WGS) entry which is preliminary data.</text>
</comment>
<dbReference type="AlphaFoldDB" id="A0A314UMR1"/>
<evidence type="ECO:0000256" key="1">
    <source>
        <dbReference type="ARBA" id="ARBA00006347"/>
    </source>
</evidence>
<keyword evidence="3" id="KW-1185">Reference proteome</keyword>
<accession>A0A314UMR1</accession>